<evidence type="ECO:0000313" key="2">
    <source>
        <dbReference type="Proteomes" id="UP001145114"/>
    </source>
</evidence>
<protein>
    <submittedName>
        <fullName evidence="1">Pheromone-regulated protein prm10</fullName>
    </submittedName>
</protein>
<keyword evidence="2" id="KW-1185">Reference proteome</keyword>
<organism evidence="1 2">
    <name type="scientific">Spiromyces aspiralis</name>
    <dbReference type="NCBI Taxonomy" id="68401"/>
    <lineage>
        <taxon>Eukaryota</taxon>
        <taxon>Fungi</taxon>
        <taxon>Fungi incertae sedis</taxon>
        <taxon>Zoopagomycota</taxon>
        <taxon>Kickxellomycotina</taxon>
        <taxon>Kickxellomycetes</taxon>
        <taxon>Kickxellales</taxon>
        <taxon>Kickxellaceae</taxon>
        <taxon>Spiromyces</taxon>
    </lineage>
</organism>
<dbReference type="EMBL" id="JAMZIH010000300">
    <property type="protein sequence ID" value="KAJ1679570.1"/>
    <property type="molecule type" value="Genomic_DNA"/>
</dbReference>
<proteinExistence type="predicted"/>
<dbReference type="Proteomes" id="UP001145114">
    <property type="component" value="Unassembled WGS sequence"/>
</dbReference>
<feature type="non-terminal residue" evidence="1">
    <location>
        <position position="1242"/>
    </location>
</feature>
<comment type="caution">
    <text evidence="1">The sequence shown here is derived from an EMBL/GenBank/DDBJ whole genome shotgun (WGS) entry which is preliminary data.</text>
</comment>
<evidence type="ECO:0000313" key="1">
    <source>
        <dbReference type="EMBL" id="KAJ1679570.1"/>
    </source>
</evidence>
<sequence>MADPHSSSQGSVSEEQGQRHDHPRGTFPHPTSLGAGTPRRPSTFHINNEHACEAASIPSTEASRPDGNSSSGAGRRRDLPPLHITPPVINIVEASPLSPHHPPYQQHSTLLVLADNDDNKEPGNDYFSQQPHQRQENDDRDGIKLDLDNASENARLSPTVTNTLNHDTNRHTAKNDFEENRDKGSAAGGDSHLFSNTSQPSGVPANLPPNRGTDSSFDRAKTVPSGWALARKLTNPLTRRLVSQRLTRANTSIDRSPSRRSGGQSGRNNGWDATSDRTPEKDNTFSAKDIGDSANNNGNNGKSSIERGSAGENPSPDTESRQEDSNNKTVEELLAPHMENSESNPALGNVSANNFEIVGNSSSFVTPVPSSLNPGVIHLKMNTRSTAENIVNSIYMNRPGYSPSGLQPAPSAPAEAQQSQPQQQPGGDGTSSAERRIQEPAAQPGTFDQPSQGFRIKVVRPTAVESATPAANYTALGGIKPRGILGHLLHMQQSMAQREIDSYRRQMEVLLKRERDRQRKFDKRERRVAAQNKAKAKDEARRAHKKGRHDALDEVEGRVMEEGRQGLEQAALEEALDEGGPLGTGYENKPGKRLLAKHLKDHLQHPVAGILSLASDAMPSVLSHISHGMAGPKSDKAKEGGDEKERTESRVQDEDEQRHTYPPKPSSPRLRPTTHQQYKRRSWMHNFDLFATPQPKLSPEVRRRLEVMTGDATATTAKSQATSVYGRASFGSSVSASLNLEGASDTWGAVLGRQRARSPGQRPPLSEMRRSIYSTPHLAAAATTAAAGAGNLGDDRAMRTPPLPRPTRKHMNLPERGSNLRFSSPNLVTLAADSGSEEEGSGQMLSTLPTASVKPGTPPQRLSLSPPPPESRKASDGEDGTPHRQQRARFELYSNDYDYDYEGGSSVPQSRESTPAVTPYESTTLLESADEGSRGYFFGGGERDKEEEEHFEQERKEMLRQVTHTLQCQDFLMLMARALAMFGAPTSRLETNMLCLAKRLEIEASFAVLPGIILISFEDATTRSSETHILRITNGYDMNRLDKVTYICRQVIKGWMSVEEAVTLLETVLATPPLYPWWVQVLNYGFMSFLVAPCFWQGSWKDALVAGILGLFIGLLQLLATRFNTYANLFEYTSAVLVSFIATTLQKWVCFGIVSISGCVMLLPGLGMTMSIVELASKNIISGAVRFIFSIISTLLIAYGITTGSQIGEAVMGHKLSQNESIIDSQLNSDSGLGDCQGISRI</sequence>
<gene>
    <name evidence="1" type="primary">PRM10_1</name>
    <name evidence="1" type="ORF">EV182_001779</name>
</gene>
<accession>A0ACC1HW72</accession>
<name>A0ACC1HW72_9FUNG</name>
<reference evidence="1" key="1">
    <citation type="submission" date="2022-06" db="EMBL/GenBank/DDBJ databases">
        <title>Phylogenomic reconstructions and comparative analyses of Kickxellomycotina fungi.</title>
        <authorList>
            <person name="Reynolds N.K."/>
            <person name="Stajich J.E."/>
            <person name="Barry K."/>
            <person name="Grigoriev I.V."/>
            <person name="Crous P."/>
            <person name="Smith M.E."/>
        </authorList>
    </citation>
    <scope>NUCLEOTIDE SEQUENCE</scope>
    <source>
        <strain evidence="1">RSA 2271</strain>
    </source>
</reference>